<sequence>MTHITTGDEPMSMRADSTLRSGGCLCRRIRFTITGQADYPHTCSCTHCQRLSGGPMMSWVSFPLSGLTWTGEGGAPVWHYTWPDSRRGFCPGCGSQLCALDDGTNSIAITLSALDDASGLVPVNQSFREDAVSWLPPVPDAQHSSVT</sequence>
<dbReference type="PANTHER" id="PTHR33337:SF40">
    <property type="entry name" value="CENP-V_GFA DOMAIN-CONTAINING PROTEIN-RELATED"/>
    <property type="match status" value="1"/>
</dbReference>
<dbReference type="Pfam" id="PF04828">
    <property type="entry name" value="GFA"/>
    <property type="match status" value="1"/>
</dbReference>
<reference evidence="6 7" key="1">
    <citation type="submission" date="2019-12" db="EMBL/GenBank/DDBJ databases">
        <title>Whole genome shotgun sequence of Streptomyces caniferus NBRC 15389.</title>
        <authorList>
            <person name="Ichikawa N."/>
            <person name="Kimura A."/>
            <person name="Kitahashi Y."/>
            <person name="Komaki H."/>
            <person name="Tamura T."/>
        </authorList>
    </citation>
    <scope>NUCLEOTIDE SEQUENCE [LARGE SCALE GENOMIC DNA]</scope>
    <source>
        <strain evidence="6 7">NBRC 15389</strain>
    </source>
</reference>
<dbReference type="InterPro" id="IPR006913">
    <property type="entry name" value="CENP-V/GFA"/>
</dbReference>
<keyword evidence="2" id="KW-0479">Metal-binding</keyword>
<evidence type="ECO:0000256" key="3">
    <source>
        <dbReference type="ARBA" id="ARBA00022833"/>
    </source>
</evidence>
<organism evidence="6 7">
    <name type="scientific">Streptomyces caniferus</name>
    <dbReference type="NCBI Taxonomy" id="285557"/>
    <lineage>
        <taxon>Bacteria</taxon>
        <taxon>Bacillati</taxon>
        <taxon>Actinomycetota</taxon>
        <taxon>Actinomycetes</taxon>
        <taxon>Kitasatosporales</taxon>
        <taxon>Streptomycetaceae</taxon>
        <taxon>Streptomyces</taxon>
    </lineage>
</organism>
<name>A0A640SLM9_9ACTN</name>
<dbReference type="AlphaFoldDB" id="A0A640SLM9"/>
<keyword evidence="4" id="KW-0456">Lyase</keyword>
<evidence type="ECO:0000313" key="7">
    <source>
        <dbReference type="Proteomes" id="UP000435837"/>
    </source>
</evidence>
<keyword evidence="3" id="KW-0862">Zinc</keyword>
<protein>
    <recommendedName>
        <fullName evidence="5">CENP-V/GFA domain-containing protein</fullName>
    </recommendedName>
</protein>
<feature type="domain" description="CENP-V/GFA" evidence="5">
    <location>
        <begin position="20"/>
        <end position="124"/>
    </location>
</feature>
<gene>
    <name evidence="6" type="ORF">Scani_79200</name>
</gene>
<dbReference type="SUPFAM" id="SSF51316">
    <property type="entry name" value="Mss4-like"/>
    <property type="match status" value="1"/>
</dbReference>
<comment type="caution">
    <text evidence="6">The sequence shown here is derived from an EMBL/GenBank/DDBJ whole genome shotgun (WGS) entry which is preliminary data.</text>
</comment>
<evidence type="ECO:0000256" key="1">
    <source>
        <dbReference type="ARBA" id="ARBA00005495"/>
    </source>
</evidence>
<evidence type="ECO:0000256" key="2">
    <source>
        <dbReference type="ARBA" id="ARBA00022723"/>
    </source>
</evidence>
<evidence type="ECO:0000313" key="6">
    <source>
        <dbReference type="EMBL" id="GFE11652.1"/>
    </source>
</evidence>
<dbReference type="PROSITE" id="PS51891">
    <property type="entry name" value="CENP_V_GFA"/>
    <property type="match status" value="1"/>
</dbReference>
<evidence type="ECO:0000259" key="5">
    <source>
        <dbReference type="PROSITE" id="PS51891"/>
    </source>
</evidence>
<dbReference type="Proteomes" id="UP000435837">
    <property type="component" value="Unassembled WGS sequence"/>
</dbReference>
<dbReference type="EMBL" id="BLIN01000007">
    <property type="protein sequence ID" value="GFE11652.1"/>
    <property type="molecule type" value="Genomic_DNA"/>
</dbReference>
<dbReference type="GO" id="GO:0016846">
    <property type="term" value="F:carbon-sulfur lyase activity"/>
    <property type="evidence" value="ECO:0007669"/>
    <property type="project" value="InterPro"/>
</dbReference>
<dbReference type="Gene3D" id="3.90.1590.10">
    <property type="entry name" value="glutathione-dependent formaldehyde- activating enzyme (gfa)"/>
    <property type="match status" value="1"/>
</dbReference>
<evidence type="ECO:0000256" key="4">
    <source>
        <dbReference type="ARBA" id="ARBA00023239"/>
    </source>
</evidence>
<proteinExistence type="inferred from homology"/>
<accession>A0A640SLM9</accession>
<dbReference type="PANTHER" id="PTHR33337">
    <property type="entry name" value="GFA DOMAIN-CONTAINING PROTEIN"/>
    <property type="match status" value="1"/>
</dbReference>
<comment type="similarity">
    <text evidence="1">Belongs to the Gfa family.</text>
</comment>
<dbReference type="GO" id="GO:0046872">
    <property type="term" value="F:metal ion binding"/>
    <property type="evidence" value="ECO:0007669"/>
    <property type="project" value="UniProtKB-KW"/>
</dbReference>
<dbReference type="InterPro" id="IPR011057">
    <property type="entry name" value="Mss4-like_sf"/>
</dbReference>